<feature type="domain" description="Single" evidence="3">
    <location>
        <begin position="41"/>
        <end position="111"/>
    </location>
</feature>
<comment type="caution">
    <text evidence="4">The sequence shown here is derived from an EMBL/GenBank/DDBJ whole genome shotgun (WGS) entry which is preliminary data.</text>
</comment>
<dbReference type="SMART" id="SM01318">
    <property type="entry name" value="SVWC"/>
    <property type="match status" value="1"/>
</dbReference>
<evidence type="ECO:0000256" key="1">
    <source>
        <dbReference type="ARBA" id="ARBA00004613"/>
    </source>
</evidence>
<gene>
    <name evidence="4" type="ORF">Hamer_G010896</name>
</gene>
<evidence type="ECO:0000256" key="2">
    <source>
        <dbReference type="ARBA" id="ARBA00022525"/>
    </source>
</evidence>
<protein>
    <submittedName>
        <fullName evidence="4">Putative Single domain von Willebrand factor type C-containing protein 1</fullName>
    </submittedName>
</protein>
<evidence type="ECO:0000313" key="4">
    <source>
        <dbReference type="EMBL" id="KAG7162219.1"/>
    </source>
</evidence>
<organism evidence="4 5">
    <name type="scientific">Homarus americanus</name>
    <name type="common">American lobster</name>
    <dbReference type="NCBI Taxonomy" id="6706"/>
    <lineage>
        <taxon>Eukaryota</taxon>
        <taxon>Metazoa</taxon>
        <taxon>Ecdysozoa</taxon>
        <taxon>Arthropoda</taxon>
        <taxon>Crustacea</taxon>
        <taxon>Multicrustacea</taxon>
        <taxon>Malacostraca</taxon>
        <taxon>Eumalacostraca</taxon>
        <taxon>Eucarida</taxon>
        <taxon>Decapoda</taxon>
        <taxon>Pleocyemata</taxon>
        <taxon>Astacidea</taxon>
        <taxon>Nephropoidea</taxon>
        <taxon>Nephropidae</taxon>
        <taxon>Homarus</taxon>
    </lineage>
</organism>
<dbReference type="AlphaFoldDB" id="A0A8J5JZD3"/>
<dbReference type="EMBL" id="JAHLQT010028013">
    <property type="protein sequence ID" value="KAG7162219.1"/>
    <property type="molecule type" value="Genomic_DNA"/>
</dbReference>
<keyword evidence="2" id="KW-0964">Secreted</keyword>
<evidence type="ECO:0000313" key="5">
    <source>
        <dbReference type="Proteomes" id="UP000747542"/>
    </source>
</evidence>
<evidence type="ECO:0000259" key="3">
    <source>
        <dbReference type="SMART" id="SM01318"/>
    </source>
</evidence>
<dbReference type="GO" id="GO:0005576">
    <property type="term" value="C:extracellular region"/>
    <property type="evidence" value="ECO:0007669"/>
    <property type="project" value="UniProtKB-SubCell"/>
</dbReference>
<name>A0A8J5JZD3_HOMAM</name>
<proteinExistence type="predicted"/>
<dbReference type="Proteomes" id="UP000747542">
    <property type="component" value="Unassembled WGS sequence"/>
</dbReference>
<dbReference type="Pfam" id="PF15430">
    <property type="entry name" value="SVWC"/>
    <property type="match status" value="1"/>
</dbReference>
<dbReference type="InterPro" id="IPR029277">
    <property type="entry name" value="SVWC_dom"/>
</dbReference>
<comment type="subcellular location">
    <subcellularLocation>
        <location evidence="1">Secreted</location>
    </subcellularLocation>
</comment>
<reference evidence="4" key="1">
    <citation type="journal article" date="2021" name="Sci. Adv.">
        <title>The American lobster genome reveals insights on longevity, neural, and immune adaptations.</title>
        <authorList>
            <person name="Polinski J.M."/>
            <person name="Zimin A.V."/>
            <person name="Clark K.F."/>
            <person name="Kohn A.B."/>
            <person name="Sadowski N."/>
            <person name="Timp W."/>
            <person name="Ptitsyn A."/>
            <person name="Khanna P."/>
            <person name="Romanova D.Y."/>
            <person name="Williams P."/>
            <person name="Greenwood S.J."/>
            <person name="Moroz L.L."/>
            <person name="Walt D.R."/>
            <person name="Bodnar A.G."/>
        </authorList>
    </citation>
    <scope>NUCLEOTIDE SEQUENCE</scope>
    <source>
        <strain evidence="4">GMGI-L3</strain>
    </source>
</reference>
<sequence length="146" mass="15614">MTSAQPARVDPTPHRPQHNQLVLTPHDTDLSTTCPYFPGLCFGSTTCRVYNVTESWAILPFCGKATCVKEGDALFEVVSECARAKPRADCNEILVNPAEVPFPDCCPTYNCTGGPIEYYTQAESEQLLAASASLPNAGPATGVTTS</sequence>
<keyword evidence="5" id="KW-1185">Reference proteome</keyword>
<accession>A0A8J5JZD3</accession>